<dbReference type="Pfam" id="PF09402">
    <property type="entry name" value="MSC"/>
    <property type="match status" value="1"/>
</dbReference>
<evidence type="ECO:0000256" key="6">
    <source>
        <dbReference type="ARBA" id="ARBA00023242"/>
    </source>
</evidence>
<evidence type="ECO:0000256" key="4">
    <source>
        <dbReference type="ARBA" id="ARBA00022989"/>
    </source>
</evidence>
<keyword evidence="6" id="KW-0539">Nucleus</keyword>
<comment type="subcellular location">
    <subcellularLocation>
        <location evidence="1">Nucleus inner membrane</location>
    </subcellularLocation>
</comment>
<keyword evidence="12" id="KW-1185">Reference proteome</keyword>
<name>A0A1X7R5P5_9SACH</name>
<protein>
    <submittedName>
        <fullName evidence="11">Similar to Saccharomyces cerevisiae YDR458C HEH2 Inner nuclear membrane (INM) protein</fullName>
    </submittedName>
</protein>
<evidence type="ECO:0000313" key="11">
    <source>
        <dbReference type="EMBL" id="SMN20977.1"/>
    </source>
</evidence>
<dbReference type="InterPro" id="IPR018996">
    <property type="entry name" value="Man1/Src1-like_C"/>
</dbReference>
<evidence type="ECO:0000256" key="7">
    <source>
        <dbReference type="SAM" id="MobiDB-lite"/>
    </source>
</evidence>
<gene>
    <name evidence="11" type="ORF">KASA_0M04191G</name>
</gene>
<dbReference type="GO" id="GO:0005783">
    <property type="term" value="C:endoplasmic reticulum"/>
    <property type="evidence" value="ECO:0007669"/>
    <property type="project" value="TreeGrafter"/>
</dbReference>
<evidence type="ECO:0000256" key="1">
    <source>
        <dbReference type="ARBA" id="ARBA00004540"/>
    </source>
</evidence>
<dbReference type="PANTHER" id="PTHR47808:SF2">
    <property type="entry name" value="LEM DOMAIN-CONTAINING PROTEIN 2"/>
    <property type="match status" value="1"/>
</dbReference>
<dbReference type="GO" id="GO:0003682">
    <property type="term" value="F:chromatin binding"/>
    <property type="evidence" value="ECO:0007669"/>
    <property type="project" value="InterPro"/>
</dbReference>
<dbReference type="GO" id="GO:0034399">
    <property type="term" value="C:nuclear periphery"/>
    <property type="evidence" value="ECO:0007669"/>
    <property type="project" value="TreeGrafter"/>
</dbReference>
<dbReference type="GO" id="GO:0005637">
    <property type="term" value="C:nuclear inner membrane"/>
    <property type="evidence" value="ECO:0007669"/>
    <property type="project" value="UniProtKB-SubCell"/>
</dbReference>
<evidence type="ECO:0000313" key="12">
    <source>
        <dbReference type="Proteomes" id="UP000196158"/>
    </source>
</evidence>
<dbReference type="GO" id="GO:0071763">
    <property type="term" value="P:nuclear membrane organization"/>
    <property type="evidence" value="ECO:0007669"/>
    <property type="project" value="TreeGrafter"/>
</dbReference>
<dbReference type="AlphaFoldDB" id="A0A1X7R5P5"/>
<feature type="compositionally biased region" description="Basic and acidic residues" evidence="7">
    <location>
        <begin position="135"/>
        <end position="144"/>
    </location>
</feature>
<evidence type="ECO:0000259" key="10">
    <source>
        <dbReference type="Pfam" id="PF12949"/>
    </source>
</evidence>
<dbReference type="EMBL" id="FXLY01000006">
    <property type="protein sequence ID" value="SMN20977.1"/>
    <property type="molecule type" value="Genomic_DNA"/>
</dbReference>
<feature type="domain" description="Man1/Src1-like C-terminal" evidence="9">
    <location>
        <begin position="343"/>
        <end position="680"/>
    </location>
</feature>
<dbReference type="Proteomes" id="UP000196158">
    <property type="component" value="Unassembled WGS sequence"/>
</dbReference>
<feature type="domain" description="HeH/LEM" evidence="10">
    <location>
        <begin position="14"/>
        <end position="43"/>
    </location>
</feature>
<feature type="compositionally biased region" description="Basic residues" evidence="7">
    <location>
        <begin position="145"/>
        <end position="154"/>
    </location>
</feature>
<feature type="compositionally biased region" description="Basic residues" evidence="7">
    <location>
        <begin position="71"/>
        <end position="87"/>
    </location>
</feature>
<evidence type="ECO:0000256" key="3">
    <source>
        <dbReference type="ARBA" id="ARBA00022692"/>
    </source>
</evidence>
<feature type="compositionally biased region" description="Basic and acidic residues" evidence="7">
    <location>
        <begin position="88"/>
        <end position="109"/>
    </location>
</feature>
<feature type="compositionally biased region" description="Basic and acidic residues" evidence="7">
    <location>
        <begin position="155"/>
        <end position="164"/>
    </location>
</feature>
<dbReference type="InterPro" id="IPR044780">
    <property type="entry name" value="Heh2/Src1"/>
</dbReference>
<keyword evidence="2" id="KW-0597">Phosphoprotein</keyword>
<keyword evidence="4 8" id="KW-1133">Transmembrane helix</keyword>
<reference evidence="11 12" key="1">
    <citation type="submission" date="2017-04" db="EMBL/GenBank/DDBJ databases">
        <authorList>
            <person name="Afonso C.L."/>
            <person name="Miller P.J."/>
            <person name="Scott M.A."/>
            <person name="Spackman E."/>
            <person name="Goraichik I."/>
            <person name="Dimitrov K.M."/>
            <person name="Suarez D.L."/>
            <person name="Swayne D.E."/>
        </authorList>
    </citation>
    <scope>NUCLEOTIDE SEQUENCE [LARGE SCALE GENOMIC DNA]</scope>
</reference>
<keyword evidence="3 8" id="KW-0812">Transmembrane</keyword>
<evidence type="ECO:0000256" key="5">
    <source>
        <dbReference type="ARBA" id="ARBA00023136"/>
    </source>
</evidence>
<feature type="compositionally biased region" description="Low complexity" evidence="7">
    <location>
        <begin position="181"/>
        <end position="194"/>
    </location>
</feature>
<evidence type="ECO:0000259" key="9">
    <source>
        <dbReference type="Pfam" id="PF09402"/>
    </source>
</evidence>
<accession>A0A1X7R5P5</accession>
<evidence type="ECO:0000256" key="2">
    <source>
        <dbReference type="ARBA" id="ARBA00022553"/>
    </source>
</evidence>
<feature type="region of interest" description="Disordered" evidence="7">
    <location>
        <begin position="49"/>
        <end position="225"/>
    </location>
</feature>
<dbReference type="PANTHER" id="PTHR47808">
    <property type="entry name" value="INNER NUCLEAR MEMBRANE PROTEIN HEH2-RELATED"/>
    <property type="match status" value="1"/>
</dbReference>
<keyword evidence="5 8" id="KW-0472">Membrane</keyword>
<dbReference type="Gene3D" id="1.10.10.1180">
    <property type="entry name" value="MAN1, winged-helix domain"/>
    <property type="match status" value="1"/>
</dbReference>
<sequence>MNYLEPNFDPKESKVSELRRILAENNVGYPSKAKKSVLIKLFDTSVKPKVGDLRKRQSVGPSSEGIEKVKTKNGMKVKSPKKRKRSRDARLKEEQEQEDSLKKGEREEFSIDIVDIDGDIKMELSPRKSPTKSKKTTDTSDESSKKKKRRKNQKKSQDGNHSKTDITNSPEKSLIIEKFESNSTSSDSLNTTFNQFAENEEKNIFKSENDSKSTKTSRRTQAPDITKLIVSEEFKSKLEDAMAAQDSQDSESIPVEVKSEEEQSPAEAKSDVEQVPVDIKSEEEEIPVDVKIDNATESVEDVTKDIIATNDNSESKQGKKPKGKKCLKAALKLISKSLYFSAVASAVLLSVWGREQRIQVGFCGNELALKSIAGRFPENHTFQLIDQYLEKTMKPDCLPCPENAVCSSKLQMECVDGFNYAQSPFSLGGLIPIPGKCIPDDSEERAFTKVVDYIMKYLRNKNTAVECGNGENDMASGISEEELYEYVFEDISEEFELSKEKISQLWSVALEKINDFPEVKRFLVNEEAENDAEQENSSKKVGFLRSNSRKGLSLKCLYDHEFKKFYFEYLLIIWGVIGTLFSSFLLKRSWEKNSEKNAEVDTYVKRAADILKKNAQSNEDVPFLHTLQLKEEILSDITDLNKKNQIWDQLIGKLEEDNTNISSSQTEIQGEILKCWTWIGDVDME</sequence>
<proteinExistence type="predicted"/>
<dbReference type="InterPro" id="IPR041885">
    <property type="entry name" value="MAN1_winged_helix_dom"/>
</dbReference>
<dbReference type="CDD" id="cd12935">
    <property type="entry name" value="LEM_like"/>
    <property type="match status" value="1"/>
</dbReference>
<dbReference type="Pfam" id="PF12949">
    <property type="entry name" value="HeH"/>
    <property type="match status" value="1"/>
</dbReference>
<dbReference type="InterPro" id="IPR025856">
    <property type="entry name" value="HeH/LEM_domain"/>
</dbReference>
<dbReference type="OrthoDB" id="2503928at2759"/>
<organism evidence="11 12">
    <name type="scientific">Maudiozyma saulgeensis</name>
    <dbReference type="NCBI Taxonomy" id="1789683"/>
    <lineage>
        <taxon>Eukaryota</taxon>
        <taxon>Fungi</taxon>
        <taxon>Dikarya</taxon>
        <taxon>Ascomycota</taxon>
        <taxon>Saccharomycotina</taxon>
        <taxon>Saccharomycetes</taxon>
        <taxon>Saccharomycetales</taxon>
        <taxon>Saccharomycetaceae</taxon>
        <taxon>Maudiozyma</taxon>
    </lineage>
</organism>
<feature type="region of interest" description="Disordered" evidence="7">
    <location>
        <begin position="238"/>
        <end position="275"/>
    </location>
</feature>
<feature type="compositionally biased region" description="Basic and acidic residues" evidence="7">
    <location>
        <begin position="199"/>
        <end position="213"/>
    </location>
</feature>
<evidence type="ECO:0000256" key="8">
    <source>
        <dbReference type="SAM" id="Phobius"/>
    </source>
</evidence>
<dbReference type="STRING" id="1789683.A0A1X7R5P5"/>
<feature type="transmembrane region" description="Helical" evidence="8">
    <location>
        <begin position="566"/>
        <end position="586"/>
    </location>
</feature>